<dbReference type="KEGG" id="tee:Tel_12340"/>
<name>A0A0S2TFI6_9GAMM</name>
<dbReference type="InterPro" id="IPR011033">
    <property type="entry name" value="PRC_barrel-like_sf"/>
</dbReference>
<dbReference type="InterPro" id="IPR014747">
    <property type="entry name" value="Bac_photo_RC_H_C"/>
</dbReference>
<dbReference type="InterPro" id="IPR027275">
    <property type="entry name" value="PRC-brl_dom"/>
</dbReference>
<feature type="domain" description="PRC-barrel" evidence="1">
    <location>
        <begin position="22"/>
        <end position="79"/>
    </location>
</feature>
<dbReference type="GO" id="GO:0030077">
    <property type="term" value="C:plasma membrane light-harvesting complex"/>
    <property type="evidence" value="ECO:0007669"/>
    <property type="project" value="InterPro"/>
</dbReference>
<dbReference type="AlphaFoldDB" id="A0A0S2TFI6"/>
<dbReference type="Gene3D" id="3.90.50.10">
    <property type="entry name" value="Photosynthetic Reaction Center, subunit H, domain 2"/>
    <property type="match status" value="2"/>
</dbReference>
<dbReference type="SUPFAM" id="SSF50346">
    <property type="entry name" value="PRC-barrel domain"/>
    <property type="match status" value="2"/>
</dbReference>
<keyword evidence="3" id="KW-1185">Reference proteome</keyword>
<protein>
    <recommendedName>
        <fullName evidence="1">PRC-barrel domain-containing protein</fullName>
    </recommendedName>
</protein>
<evidence type="ECO:0000259" key="1">
    <source>
        <dbReference type="Pfam" id="PF05239"/>
    </source>
</evidence>
<accession>A0A0S2TFI6</accession>
<dbReference type="STRING" id="1748243.Tel_12340"/>
<proteinExistence type="predicted"/>
<dbReference type="Pfam" id="PF05239">
    <property type="entry name" value="PRC"/>
    <property type="match status" value="1"/>
</dbReference>
<dbReference type="GO" id="GO:0019684">
    <property type="term" value="P:photosynthesis, light reaction"/>
    <property type="evidence" value="ECO:0007669"/>
    <property type="project" value="InterPro"/>
</dbReference>
<sequence length="251" mass="29649">MANVKLHRLRQLQRFTLCAADGEIGKVEEVYFDDSNWSVRYLVVNTGGWLMGRRVLISPVAVGELDEQAHTLYIELSQEQIENSPPLGADQPVSRQYEQEYLRYYGWPPYWQSDPFSAAQPSFDPHRPLPPFYDTWREGKRDNHLRSSDQVSGYRLDAEDGEFGHVADFVIDDQYWKVRYLEIDTRNWWPGKHVLLNPAWIERVHWLEKSVTVDLCKEDILTAPAYDPKAVISRDYEIKLLEHYARRKYWE</sequence>
<evidence type="ECO:0000313" key="2">
    <source>
        <dbReference type="EMBL" id="ALP53860.1"/>
    </source>
</evidence>
<dbReference type="Proteomes" id="UP000055136">
    <property type="component" value="Chromosome"/>
</dbReference>
<evidence type="ECO:0000313" key="3">
    <source>
        <dbReference type="Proteomes" id="UP000055136"/>
    </source>
</evidence>
<dbReference type="EMBL" id="CP013099">
    <property type="protein sequence ID" value="ALP53860.1"/>
    <property type="molecule type" value="Genomic_DNA"/>
</dbReference>
<reference evidence="2" key="1">
    <citation type="submission" date="2015-10" db="EMBL/GenBank/DDBJ databases">
        <title>Description of Candidatus Tenderia electrophaga gen. nov, sp. nov., an Uncultivated Electroautotroph from a Biocathode Enrichment.</title>
        <authorList>
            <person name="Eddie B.J."/>
            <person name="Malanoski A.P."/>
            <person name="Wang Z."/>
            <person name="Hall R.J."/>
            <person name="Oh S.D."/>
            <person name="Heiner C."/>
            <person name="Lin B."/>
            <person name="Strycharz-Glaven S.M."/>
        </authorList>
    </citation>
    <scope>NUCLEOTIDE SEQUENCE [LARGE SCALE GENOMIC DNA]</scope>
    <source>
        <strain evidence="2">NRL1</strain>
    </source>
</reference>
<organism evidence="2 3">
    <name type="scientific">Candidatus Tenderia electrophaga</name>
    <dbReference type="NCBI Taxonomy" id="1748243"/>
    <lineage>
        <taxon>Bacteria</taxon>
        <taxon>Pseudomonadati</taxon>
        <taxon>Pseudomonadota</taxon>
        <taxon>Gammaproteobacteria</taxon>
        <taxon>Candidatus Tenderiales</taxon>
        <taxon>Candidatus Tenderiaceae</taxon>
        <taxon>Candidatus Tenderia</taxon>
    </lineage>
</organism>
<gene>
    <name evidence="2" type="ORF">Tel_12340</name>
</gene>